<comment type="subcellular location">
    <subcellularLocation>
        <location evidence="1 8">Cell membrane</location>
        <topology evidence="1 8">Multi-pass membrane protein</topology>
    </subcellularLocation>
</comment>
<dbReference type="AlphaFoldDB" id="A0A438AN15"/>
<evidence type="ECO:0000256" key="7">
    <source>
        <dbReference type="ARBA" id="ARBA00023136"/>
    </source>
</evidence>
<feature type="transmembrane region" description="Helical" evidence="9">
    <location>
        <begin position="64"/>
        <end position="85"/>
    </location>
</feature>
<dbReference type="PANTHER" id="PTHR30477">
    <property type="entry name" value="ABC-TRANSPORTER METAL-BINDING PROTEIN"/>
    <property type="match status" value="1"/>
</dbReference>
<feature type="transmembrane region" description="Helical" evidence="9">
    <location>
        <begin position="38"/>
        <end position="58"/>
    </location>
</feature>
<dbReference type="CDD" id="cd06550">
    <property type="entry name" value="TM_ABC_iron-siderophores_like"/>
    <property type="match status" value="1"/>
</dbReference>
<dbReference type="RefSeq" id="WP_127905420.1">
    <property type="nucleotide sequence ID" value="NZ_RQXX01000001.1"/>
</dbReference>
<protein>
    <submittedName>
        <fullName evidence="10">Metal ABC transporter permease</fullName>
    </submittedName>
</protein>
<evidence type="ECO:0000256" key="4">
    <source>
        <dbReference type="ARBA" id="ARBA00022475"/>
    </source>
</evidence>
<reference evidence="10 11" key="1">
    <citation type="submission" date="2018-11" db="EMBL/GenBank/DDBJ databases">
        <title>Mesobaculum littorinae gen. nov., sp. nov., isolated from Littorina scabra that represents a novel genus of the order Rhodobacteraceae.</title>
        <authorList>
            <person name="Li F."/>
        </authorList>
    </citation>
    <scope>NUCLEOTIDE SEQUENCE [LARGE SCALE GENOMIC DNA]</scope>
    <source>
        <strain evidence="10 11">M0103</strain>
    </source>
</reference>
<evidence type="ECO:0000256" key="2">
    <source>
        <dbReference type="ARBA" id="ARBA00008034"/>
    </source>
</evidence>
<feature type="transmembrane region" description="Helical" evidence="9">
    <location>
        <begin position="148"/>
        <end position="167"/>
    </location>
</feature>
<gene>
    <name evidence="10" type="ORF">EKE94_00345</name>
</gene>
<dbReference type="PANTHER" id="PTHR30477:SF8">
    <property type="entry name" value="METAL TRANSPORT SYSTEM MEMBRANE PROTEIN CT_070-RELATED"/>
    <property type="match status" value="1"/>
</dbReference>
<evidence type="ECO:0000256" key="5">
    <source>
        <dbReference type="ARBA" id="ARBA00022692"/>
    </source>
</evidence>
<dbReference type="InterPro" id="IPR037294">
    <property type="entry name" value="ABC_BtuC-like"/>
</dbReference>
<keyword evidence="7 9" id="KW-0472">Membrane</keyword>
<evidence type="ECO:0000256" key="1">
    <source>
        <dbReference type="ARBA" id="ARBA00004651"/>
    </source>
</evidence>
<feature type="transmembrane region" description="Helical" evidence="9">
    <location>
        <begin position="6"/>
        <end position="31"/>
    </location>
</feature>
<evidence type="ECO:0000256" key="6">
    <source>
        <dbReference type="ARBA" id="ARBA00022989"/>
    </source>
</evidence>
<sequence length="382" mass="41027">MLEVIFANSALMIMLTGALVGCASTLVGTFLVLRGNSLLSDAISHSIIFGIVVVWLLTHATAGPVQIVGAALTGVLTVFLTELLFSTRRVKYDAAIGLVFPVLFSVGVLLLNVYARDVHIDQHTVLLGEIGFVWLDTMAIGGYEVPQAVVFMGLVTAVNLLFVTLFFKELKITTFDPGLAAALGFAPGVMFYALLFLVSATGVAAFDAVGAVLFIAFVIVPPSAAYLLTDRLWLMLVLGALISIAASVLGYYAAITLNVSIGGMMAVMTGVFLALAFLFGPRYGIIARAYRRQAERQENELRTVAVHLFSHEDTRDRAEENVAQALRTHLGWGADTAHRVIANGISDDLFVRDGKLLALTPKGRATARSILEPWRTEAQGQP</sequence>
<comment type="similarity">
    <text evidence="2 8">Belongs to the ABC-3 integral membrane protein family.</text>
</comment>
<dbReference type="Proteomes" id="UP000285908">
    <property type="component" value="Unassembled WGS sequence"/>
</dbReference>
<keyword evidence="11" id="KW-1185">Reference proteome</keyword>
<dbReference type="SUPFAM" id="SSF81345">
    <property type="entry name" value="ABC transporter involved in vitamin B12 uptake, BtuC"/>
    <property type="match status" value="1"/>
</dbReference>
<feature type="transmembrane region" description="Helical" evidence="9">
    <location>
        <begin position="203"/>
        <end position="220"/>
    </location>
</feature>
<evidence type="ECO:0000256" key="9">
    <source>
        <dbReference type="SAM" id="Phobius"/>
    </source>
</evidence>
<dbReference type="Gene3D" id="1.10.3470.10">
    <property type="entry name" value="ABC transporter involved in vitamin B12 uptake, BtuC"/>
    <property type="match status" value="1"/>
</dbReference>
<dbReference type="InterPro" id="IPR001626">
    <property type="entry name" value="ABC_TroCD"/>
</dbReference>
<feature type="transmembrane region" description="Helical" evidence="9">
    <location>
        <begin position="92"/>
        <end position="115"/>
    </location>
</feature>
<dbReference type="EMBL" id="RQXX01000001">
    <property type="protein sequence ID" value="RVV99977.1"/>
    <property type="molecule type" value="Genomic_DNA"/>
</dbReference>
<dbReference type="Pfam" id="PF00950">
    <property type="entry name" value="ABC-3"/>
    <property type="match status" value="1"/>
</dbReference>
<dbReference type="GO" id="GO:0010043">
    <property type="term" value="P:response to zinc ion"/>
    <property type="evidence" value="ECO:0007669"/>
    <property type="project" value="TreeGrafter"/>
</dbReference>
<accession>A0A438AN15</accession>
<feature type="transmembrane region" description="Helical" evidence="9">
    <location>
        <begin position="259"/>
        <end position="279"/>
    </location>
</feature>
<keyword evidence="4" id="KW-1003">Cell membrane</keyword>
<keyword evidence="5 8" id="KW-0812">Transmembrane</keyword>
<evidence type="ECO:0000256" key="3">
    <source>
        <dbReference type="ARBA" id="ARBA00022448"/>
    </source>
</evidence>
<name>A0A438AN15_9RHOB</name>
<organism evidence="10 11">
    <name type="scientific">Mesobaculum littorinae</name>
    <dbReference type="NCBI Taxonomy" id="2486419"/>
    <lineage>
        <taxon>Bacteria</taxon>
        <taxon>Pseudomonadati</taxon>
        <taxon>Pseudomonadota</taxon>
        <taxon>Alphaproteobacteria</taxon>
        <taxon>Rhodobacterales</taxon>
        <taxon>Roseobacteraceae</taxon>
        <taxon>Mesobaculum</taxon>
    </lineage>
</organism>
<feature type="transmembrane region" description="Helical" evidence="9">
    <location>
        <begin position="179"/>
        <end position="197"/>
    </location>
</feature>
<evidence type="ECO:0000256" key="8">
    <source>
        <dbReference type="RuleBase" id="RU003943"/>
    </source>
</evidence>
<evidence type="ECO:0000313" key="11">
    <source>
        <dbReference type="Proteomes" id="UP000285908"/>
    </source>
</evidence>
<keyword evidence="6 9" id="KW-1133">Transmembrane helix</keyword>
<proteinExistence type="inferred from homology"/>
<evidence type="ECO:0000313" key="10">
    <source>
        <dbReference type="EMBL" id="RVV99977.1"/>
    </source>
</evidence>
<dbReference type="OrthoDB" id="9804300at2"/>
<dbReference type="GO" id="GO:0043190">
    <property type="term" value="C:ATP-binding cassette (ABC) transporter complex"/>
    <property type="evidence" value="ECO:0007669"/>
    <property type="project" value="InterPro"/>
</dbReference>
<feature type="transmembrane region" description="Helical" evidence="9">
    <location>
        <begin position="232"/>
        <end position="253"/>
    </location>
</feature>
<comment type="caution">
    <text evidence="10">The sequence shown here is derived from an EMBL/GenBank/DDBJ whole genome shotgun (WGS) entry which is preliminary data.</text>
</comment>
<keyword evidence="3 8" id="KW-0813">Transport</keyword>
<dbReference type="GO" id="GO:0055085">
    <property type="term" value="P:transmembrane transport"/>
    <property type="evidence" value="ECO:0007669"/>
    <property type="project" value="InterPro"/>
</dbReference>